<dbReference type="AlphaFoldDB" id="A0A915K058"/>
<evidence type="ECO:0000313" key="2">
    <source>
        <dbReference type="Proteomes" id="UP000887565"/>
    </source>
</evidence>
<dbReference type="WBParaSite" id="nRc.2.0.1.t31273-RA">
    <property type="protein sequence ID" value="nRc.2.0.1.t31273-RA"/>
    <property type="gene ID" value="nRc.2.0.1.g31273"/>
</dbReference>
<organism evidence="2 3">
    <name type="scientific">Romanomermis culicivorax</name>
    <name type="common">Nematode worm</name>
    <dbReference type="NCBI Taxonomy" id="13658"/>
    <lineage>
        <taxon>Eukaryota</taxon>
        <taxon>Metazoa</taxon>
        <taxon>Ecdysozoa</taxon>
        <taxon>Nematoda</taxon>
        <taxon>Enoplea</taxon>
        <taxon>Dorylaimia</taxon>
        <taxon>Mermithida</taxon>
        <taxon>Mermithoidea</taxon>
        <taxon>Mermithidae</taxon>
        <taxon>Romanomermis</taxon>
    </lineage>
</organism>
<sequence>MVLINFFGRLGICVTIAIDVSTMKASLAIYQYYCHHFCPSIWAEELHCIDAVQTAHFTLFLYKARGLDNPSCLIQAYNTTVRLIDSWIAYLQYMPLPLPPKTSNIYDIFLQYHR</sequence>
<proteinExistence type="predicted"/>
<dbReference type="Proteomes" id="UP000887565">
    <property type="component" value="Unplaced"/>
</dbReference>
<feature type="signal peptide" evidence="1">
    <location>
        <begin position="1"/>
        <end position="17"/>
    </location>
</feature>
<name>A0A915K058_ROMCU</name>
<keyword evidence="1" id="KW-0732">Signal</keyword>
<reference evidence="3" key="1">
    <citation type="submission" date="2022-11" db="UniProtKB">
        <authorList>
            <consortium name="WormBaseParasite"/>
        </authorList>
    </citation>
    <scope>IDENTIFICATION</scope>
</reference>
<evidence type="ECO:0000313" key="3">
    <source>
        <dbReference type="WBParaSite" id="nRc.2.0.1.t31273-RA"/>
    </source>
</evidence>
<keyword evidence="2" id="KW-1185">Reference proteome</keyword>
<protein>
    <submittedName>
        <fullName evidence="3">Uncharacterized protein</fullName>
    </submittedName>
</protein>
<accession>A0A915K058</accession>
<evidence type="ECO:0000256" key="1">
    <source>
        <dbReference type="SAM" id="SignalP"/>
    </source>
</evidence>
<feature type="chain" id="PRO_5037985147" evidence="1">
    <location>
        <begin position="18"/>
        <end position="114"/>
    </location>
</feature>